<feature type="transmembrane region" description="Helical" evidence="7">
    <location>
        <begin position="110"/>
        <end position="133"/>
    </location>
</feature>
<evidence type="ECO:0000313" key="10">
    <source>
        <dbReference type="Proteomes" id="UP000278327"/>
    </source>
</evidence>
<keyword evidence="5 7" id="KW-1133">Transmembrane helix</keyword>
<gene>
    <name evidence="9" type="ORF">DMP10_05255</name>
</gene>
<accession>A0A3N0AU11</accession>
<name>A0A3N0AU11_9ACTN</name>
<dbReference type="Gene3D" id="1.10.3720.10">
    <property type="entry name" value="MetI-like"/>
    <property type="match status" value="1"/>
</dbReference>
<keyword evidence="3" id="KW-1003">Cell membrane</keyword>
<dbReference type="SUPFAM" id="SSF161098">
    <property type="entry name" value="MetI-like"/>
    <property type="match status" value="1"/>
</dbReference>
<keyword evidence="10" id="KW-1185">Reference proteome</keyword>
<comment type="similarity">
    <text evidence="7">Belongs to the binding-protein-dependent transport system permease family.</text>
</comment>
<dbReference type="GeneID" id="62678268"/>
<dbReference type="EMBL" id="QICA01000007">
    <property type="protein sequence ID" value="RNL38325.1"/>
    <property type="molecule type" value="Genomic_DNA"/>
</dbReference>
<evidence type="ECO:0000256" key="3">
    <source>
        <dbReference type="ARBA" id="ARBA00022475"/>
    </source>
</evidence>
<protein>
    <submittedName>
        <fullName evidence="9">Phosphonate ABC transporter permease</fullName>
    </submittedName>
</protein>
<dbReference type="CDD" id="cd06261">
    <property type="entry name" value="TM_PBP2"/>
    <property type="match status" value="1"/>
</dbReference>
<dbReference type="GO" id="GO:0055085">
    <property type="term" value="P:transmembrane transport"/>
    <property type="evidence" value="ECO:0007669"/>
    <property type="project" value="InterPro"/>
</dbReference>
<feature type="transmembrane region" description="Helical" evidence="7">
    <location>
        <begin position="69"/>
        <end position="98"/>
    </location>
</feature>
<dbReference type="Pfam" id="PF00528">
    <property type="entry name" value="BPD_transp_1"/>
    <property type="match status" value="1"/>
</dbReference>
<feature type="transmembrane region" description="Helical" evidence="7">
    <location>
        <begin position="179"/>
        <end position="204"/>
    </location>
</feature>
<dbReference type="PANTHER" id="PTHR30043:SF1">
    <property type="entry name" value="ABC TRANSPORT SYSTEM PERMEASE PROTEIN P69"/>
    <property type="match status" value="1"/>
</dbReference>
<evidence type="ECO:0000313" key="9">
    <source>
        <dbReference type="EMBL" id="RNL38325.1"/>
    </source>
</evidence>
<evidence type="ECO:0000259" key="8">
    <source>
        <dbReference type="PROSITE" id="PS50928"/>
    </source>
</evidence>
<feature type="transmembrane region" description="Helical" evidence="7">
    <location>
        <begin position="237"/>
        <end position="259"/>
    </location>
</feature>
<keyword evidence="4 7" id="KW-0812">Transmembrane</keyword>
<feature type="transmembrane region" description="Helical" evidence="7">
    <location>
        <begin position="41"/>
        <end position="57"/>
    </location>
</feature>
<dbReference type="PROSITE" id="PS50928">
    <property type="entry name" value="ABC_TM1"/>
    <property type="match status" value="1"/>
</dbReference>
<comment type="subcellular location">
    <subcellularLocation>
        <location evidence="1 7">Cell membrane</location>
        <topology evidence="1 7">Multi-pass membrane protein</topology>
    </subcellularLocation>
</comment>
<evidence type="ECO:0000256" key="7">
    <source>
        <dbReference type="RuleBase" id="RU363032"/>
    </source>
</evidence>
<keyword evidence="2 7" id="KW-0813">Transport</keyword>
<sequence>MDTEGKRFFARRTLTTAAAAAGLLLLGALSGAYVGFDLPQALIDIPSGLVWMVVSFCPSPSSLERLGTILPALASTVLVSVAASCFAAIAAFAFAVVGSRAVGPGGPAGALVRAVASLFRNIPMVAWAFILLFSFKQSDFTGFLALFLTSFGYLTRCFLESIDETSEGPVEALRATGAGFWAIVVRAVIPLTITSVMSWVLYMIETNIRDATLVGLLTGTGIGFVFDVYYKSFRYDAAGLVLLAIIAVVIACEATSNFVRRRIL</sequence>
<keyword evidence="6 7" id="KW-0472">Membrane</keyword>
<evidence type="ECO:0000256" key="6">
    <source>
        <dbReference type="ARBA" id="ARBA00023136"/>
    </source>
</evidence>
<reference evidence="9 10" key="1">
    <citation type="journal article" date="2019" name="Microbiol. Resour. Announc.">
        <title>Draft Genome Sequences of Type Strains of Gordonibacter faecihominis, Paraeggerthella hongkongensis, Parvibacter caecicola,Slackia equolifaciens, Slackia faecicanis, and Slackia isoflavoniconvertens.</title>
        <authorList>
            <person name="Danylec N."/>
            <person name="Stoll D.A."/>
            <person name="Dotsch A."/>
            <person name="Huch M."/>
        </authorList>
    </citation>
    <scope>NUCLEOTIDE SEQUENCE [LARGE SCALE GENOMIC DNA]</scope>
    <source>
        <strain evidence="9 10">DSM 18785</strain>
    </source>
</reference>
<feature type="transmembrane region" description="Helical" evidence="7">
    <location>
        <begin position="140"/>
        <end position="159"/>
    </location>
</feature>
<evidence type="ECO:0000256" key="2">
    <source>
        <dbReference type="ARBA" id="ARBA00022448"/>
    </source>
</evidence>
<proteinExistence type="inferred from homology"/>
<dbReference type="RefSeq" id="WP_022740528.1">
    <property type="nucleotide sequence ID" value="NZ_JAMTCE010000008.1"/>
</dbReference>
<dbReference type="GO" id="GO:0005886">
    <property type="term" value="C:plasma membrane"/>
    <property type="evidence" value="ECO:0007669"/>
    <property type="project" value="UniProtKB-SubCell"/>
</dbReference>
<evidence type="ECO:0000256" key="5">
    <source>
        <dbReference type="ARBA" id="ARBA00022989"/>
    </source>
</evidence>
<comment type="caution">
    <text evidence="9">The sequence shown here is derived from an EMBL/GenBank/DDBJ whole genome shotgun (WGS) entry which is preliminary data.</text>
</comment>
<dbReference type="AlphaFoldDB" id="A0A3N0AU11"/>
<evidence type="ECO:0000256" key="4">
    <source>
        <dbReference type="ARBA" id="ARBA00022692"/>
    </source>
</evidence>
<feature type="transmembrane region" description="Helical" evidence="7">
    <location>
        <begin position="211"/>
        <end position="231"/>
    </location>
</feature>
<dbReference type="InterPro" id="IPR000515">
    <property type="entry name" value="MetI-like"/>
</dbReference>
<feature type="domain" description="ABC transmembrane type-1" evidence="8">
    <location>
        <begin position="73"/>
        <end position="253"/>
    </location>
</feature>
<dbReference type="PANTHER" id="PTHR30043">
    <property type="entry name" value="PHOSPHONATES TRANSPORT SYSTEM PERMEASE PROTEIN"/>
    <property type="match status" value="1"/>
</dbReference>
<organism evidence="9 10">
    <name type="scientific">Adlercreutzia equolifaciens subsp. celatus DSM 18785</name>
    <dbReference type="NCBI Taxonomy" id="1121021"/>
    <lineage>
        <taxon>Bacteria</taxon>
        <taxon>Bacillati</taxon>
        <taxon>Actinomycetota</taxon>
        <taxon>Coriobacteriia</taxon>
        <taxon>Eggerthellales</taxon>
        <taxon>Eggerthellaceae</taxon>
        <taxon>Adlercreutzia</taxon>
    </lineage>
</organism>
<dbReference type="InterPro" id="IPR035906">
    <property type="entry name" value="MetI-like_sf"/>
</dbReference>
<dbReference type="Proteomes" id="UP000278327">
    <property type="component" value="Unassembled WGS sequence"/>
</dbReference>
<evidence type="ECO:0000256" key="1">
    <source>
        <dbReference type="ARBA" id="ARBA00004651"/>
    </source>
</evidence>